<feature type="compositionally biased region" description="Low complexity" evidence="1">
    <location>
        <begin position="216"/>
        <end position="231"/>
    </location>
</feature>
<gene>
    <name evidence="2" type="ORF">C2845_PM03G07800</name>
</gene>
<feature type="compositionally biased region" description="Polar residues" evidence="1">
    <location>
        <begin position="255"/>
        <end position="267"/>
    </location>
</feature>
<feature type="region of interest" description="Disordered" evidence="1">
    <location>
        <begin position="214"/>
        <end position="267"/>
    </location>
</feature>
<dbReference type="STRING" id="4540.A0A3L6TD54"/>
<evidence type="ECO:0000313" key="3">
    <source>
        <dbReference type="Proteomes" id="UP000275267"/>
    </source>
</evidence>
<name>A0A3L6TD54_PANMI</name>
<proteinExistence type="predicted"/>
<dbReference type="PANTHER" id="PTHR47481:SF31">
    <property type="entry name" value="OS01G0873500 PROTEIN"/>
    <property type="match status" value="1"/>
</dbReference>
<organism evidence="2 3">
    <name type="scientific">Panicum miliaceum</name>
    <name type="common">Proso millet</name>
    <name type="synonym">Broomcorn millet</name>
    <dbReference type="NCBI Taxonomy" id="4540"/>
    <lineage>
        <taxon>Eukaryota</taxon>
        <taxon>Viridiplantae</taxon>
        <taxon>Streptophyta</taxon>
        <taxon>Embryophyta</taxon>
        <taxon>Tracheophyta</taxon>
        <taxon>Spermatophyta</taxon>
        <taxon>Magnoliopsida</taxon>
        <taxon>Liliopsida</taxon>
        <taxon>Poales</taxon>
        <taxon>Poaceae</taxon>
        <taxon>PACMAD clade</taxon>
        <taxon>Panicoideae</taxon>
        <taxon>Panicodae</taxon>
        <taxon>Paniceae</taxon>
        <taxon>Panicinae</taxon>
        <taxon>Panicum</taxon>
        <taxon>Panicum sect. Panicum</taxon>
    </lineage>
</organism>
<dbReference type="Proteomes" id="UP000275267">
    <property type="component" value="Unassembled WGS sequence"/>
</dbReference>
<reference evidence="3" key="1">
    <citation type="journal article" date="2019" name="Nat. Commun.">
        <title>The genome of broomcorn millet.</title>
        <authorList>
            <person name="Zou C."/>
            <person name="Miki D."/>
            <person name="Li D."/>
            <person name="Tang Q."/>
            <person name="Xiao L."/>
            <person name="Rajput S."/>
            <person name="Deng P."/>
            <person name="Jia W."/>
            <person name="Huang R."/>
            <person name="Zhang M."/>
            <person name="Sun Y."/>
            <person name="Hu J."/>
            <person name="Fu X."/>
            <person name="Schnable P.S."/>
            <person name="Li F."/>
            <person name="Zhang H."/>
            <person name="Feng B."/>
            <person name="Zhu X."/>
            <person name="Liu R."/>
            <person name="Schnable J.C."/>
            <person name="Zhu J.-K."/>
            <person name="Zhang H."/>
        </authorList>
    </citation>
    <scope>NUCLEOTIDE SEQUENCE [LARGE SCALE GENOMIC DNA]</scope>
</reference>
<evidence type="ECO:0000256" key="1">
    <source>
        <dbReference type="SAM" id="MobiDB-lite"/>
    </source>
</evidence>
<sequence>MSSSSSSPPTNPLLANSVTEKLTKANHALWKAQVQSAMRGACLEGHLTGATAAPAAEIVDKEGKKTPNPAFEEWEARDQQILSFLFASITQDVMTQIASSTTASEAWGSIEAMFASQTRARVLNLRIALTTTKKGTMYASDYFAKMKGFADDMAAAGRPLAEYELVEYIISSLGGEFESLVSALITRVEPISVEELYSQLLTFETRMDLIHGGDHSSASWAGRGGRSSNQGRGAGHGGCGQGSSAPGHGRGNGNNTGARQGGYNSNR</sequence>
<dbReference type="Pfam" id="PF14223">
    <property type="entry name" value="Retrotran_gag_2"/>
    <property type="match status" value="1"/>
</dbReference>
<accession>A0A3L6TD54</accession>
<dbReference type="OrthoDB" id="785600at2759"/>
<dbReference type="AlphaFoldDB" id="A0A3L6TD54"/>
<comment type="caution">
    <text evidence="2">The sequence shown here is derived from an EMBL/GenBank/DDBJ whole genome shotgun (WGS) entry which is preliminary data.</text>
</comment>
<keyword evidence="3" id="KW-1185">Reference proteome</keyword>
<protein>
    <submittedName>
        <fullName evidence="2">Uncharacterized protein</fullName>
    </submittedName>
</protein>
<feature type="compositionally biased region" description="Gly residues" evidence="1">
    <location>
        <begin position="232"/>
        <end position="241"/>
    </location>
</feature>
<evidence type="ECO:0000313" key="2">
    <source>
        <dbReference type="EMBL" id="RLN36189.1"/>
    </source>
</evidence>
<dbReference type="EMBL" id="PQIB02000002">
    <property type="protein sequence ID" value="RLN36189.1"/>
    <property type="molecule type" value="Genomic_DNA"/>
</dbReference>
<dbReference type="PANTHER" id="PTHR47481">
    <property type="match status" value="1"/>
</dbReference>